<feature type="transmembrane region" description="Helical" evidence="1">
    <location>
        <begin position="133"/>
        <end position="154"/>
    </location>
</feature>
<name>E3ZMV9_LISSE</name>
<accession>E3ZMV9</accession>
<keyword evidence="1" id="KW-0472">Membrane</keyword>
<feature type="transmembrane region" description="Helical" evidence="1">
    <location>
        <begin position="77"/>
        <end position="94"/>
    </location>
</feature>
<dbReference type="AlphaFoldDB" id="E3ZMV9"/>
<proteinExistence type="predicted"/>
<protein>
    <submittedName>
        <fullName evidence="2">Gp17-1 protein</fullName>
    </submittedName>
</protein>
<gene>
    <name evidence="2" type="ORF">NT03LS_0785a</name>
</gene>
<sequence>LIFYVKNKEVKKMKRWLGNIKKQLLSKSYKDVFSILFSLQVSMFSFATGAFLIVKGDANAEGSDTYKLMDSLMNMDTWGLFFVVSAVLILISTFQESKAKYINMLIGGVIGVFILSLYASASAEGQSQWLLPVRYALSACFNLFIAGVGGVELWKLKNK</sequence>
<dbReference type="Proteomes" id="UP000004302">
    <property type="component" value="Chromosome"/>
</dbReference>
<feature type="transmembrane region" description="Helical" evidence="1">
    <location>
        <begin position="32"/>
        <end position="54"/>
    </location>
</feature>
<feature type="non-terminal residue" evidence="2">
    <location>
        <position position="1"/>
    </location>
</feature>
<keyword evidence="1" id="KW-0812">Transmembrane</keyword>
<dbReference type="EMBL" id="ADXJ01000363">
    <property type="protein sequence ID" value="EFS01035.1"/>
    <property type="molecule type" value="Genomic_DNA"/>
</dbReference>
<comment type="caution">
    <text evidence="2">The sequence shown here is derived from an EMBL/GenBank/DDBJ whole genome shotgun (WGS) entry which is preliminary data.</text>
</comment>
<reference evidence="2" key="1">
    <citation type="journal article" date="2010" name="Microbiol. Resour. Announc.">
        <title>Comparative genomics of the bacterial genus Listeria: Genome evolution is characterized by limited gene acquisition and limited gene loss.</title>
        <authorList>
            <person name="den Bakker H.C."/>
            <person name="Cummings C.A."/>
            <person name="Ferreira V."/>
            <person name="Vatta P."/>
            <person name="Orsi R.H."/>
            <person name="Degoricija L."/>
            <person name="Barker M."/>
            <person name="Petrauskene O."/>
            <person name="Furtado M.R."/>
            <person name="Wiedmann M."/>
        </authorList>
    </citation>
    <scope>NUCLEOTIDE SEQUENCE [LARGE SCALE GENOMIC DNA]</scope>
    <source>
        <strain evidence="2">FSL N1-067</strain>
    </source>
</reference>
<organism evidence="2">
    <name type="scientific">Listeria seeligeri FSL N1-067</name>
    <dbReference type="NCBI Taxonomy" id="702453"/>
    <lineage>
        <taxon>Bacteria</taxon>
        <taxon>Bacillati</taxon>
        <taxon>Bacillota</taxon>
        <taxon>Bacilli</taxon>
        <taxon>Bacillales</taxon>
        <taxon>Listeriaceae</taxon>
        <taxon>Listeria</taxon>
    </lineage>
</organism>
<feature type="transmembrane region" description="Helical" evidence="1">
    <location>
        <begin position="101"/>
        <end position="121"/>
    </location>
</feature>
<evidence type="ECO:0000313" key="2">
    <source>
        <dbReference type="EMBL" id="EFS01035.1"/>
    </source>
</evidence>
<evidence type="ECO:0000256" key="1">
    <source>
        <dbReference type="SAM" id="Phobius"/>
    </source>
</evidence>
<keyword evidence="1" id="KW-1133">Transmembrane helix</keyword>
<dbReference type="HOGENOM" id="CLU_1655868_0_0_9"/>